<name>A0A7J6NF16_PEROL</name>
<evidence type="ECO:0000313" key="1">
    <source>
        <dbReference type="EMBL" id="KAF4682433.1"/>
    </source>
</evidence>
<proteinExistence type="predicted"/>
<comment type="caution">
    <text evidence="1">The sequence shown here is derived from an EMBL/GenBank/DDBJ whole genome shotgun (WGS) entry which is preliminary data.</text>
</comment>
<dbReference type="EMBL" id="JABANP010000432">
    <property type="protein sequence ID" value="KAF4682433.1"/>
    <property type="molecule type" value="Genomic_DNA"/>
</dbReference>
<accession>A0A7J6NF16</accession>
<sequence length="87" mass="9593">MAAEDAEVERFVAFMRRRRPEILLADPSLPPRAVSLMILKEWDELRGYISGECETDAQDGSVDGGTINNIALKNHTNDATAATTDDE</sequence>
<reference evidence="1 2" key="1">
    <citation type="submission" date="2020-04" db="EMBL/GenBank/DDBJ databases">
        <title>Perkinsus olseni comparative genomics.</title>
        <authorList>
            <person name="Bogema D.R."/>
        </authorList>
    </citation>
    <scope>NUCLEOTIDE SEQUENCE [LARGE SCALE GENOMIC DNA]</scope>
    <source>
        <strain evidence="1">00978-12</strain>
    </source>
</reference>
<protein>
    <submittedName>
        <fullName evidence="1">Uncharacterized protein</fullName>
    </submittedName>
</protein>
<organism evidence="1 2">
    <name type="scientific">Perkinsus olseni</name>
    <name type="common">Perkinsus atlanticus</name>
    <dbReference type="NCBI Taxonomy" id="32597"/>
    <lineage>
        <taxon>Eukaryota</taxon>
        <taxon>Sar</taxon>
        <taxon>Alveolata</taxon>
        <taxon>Perkinsozoa</taxon>
        <taxon>Perkinsea</taxon>
        <taxon>Perkinsida</taxon>
        <taxon>Perkinsidae</taxon>
        <taxon>Perkinsus</taxon>
    </lineage>
</organism>
<evidence type="ECO:0000313" key="2">
    <source>
        <dbReference type="Proteomes" id="UP000541610"/>
    </source>
</evidence>
<dbReference type="Proteomes" id="UP000541610">
    <property type="component" value="Unassembled WGS sequence"/>
</dbReference>
<gene>
    <name evidence="1" type="ORF">FOZ60_010570</name>
</gene>
<dbReference type="AlphaFoldDB" id="A0A7J6NF16"/>